<dbReference type="Gene3D" id="3.90.79.10">
    <property type="entry name" value="Nucleoside Triphosphate Pyrophosphohydrolase"/>
    <property type="match status" value="1"/>
</dbReference>
<dbReference type="PROSITE" id="PS51462">
    <property type="entry name" value="NUDIX"/>
    <property type="match status" value="1"/>
</dbReference>
<feature type="domain" description="Nudix hydrolase" evidence="4">
    <location>
        <begin position="4"/>
        <end position="135"/>
    </location>
</feature>
<evidence type="ECO:0000256" key="2">
    <source>
        <dbReference type="ARBA" id="ARBA00022801"/>
    </source>
</evidence>
<comment type="cofactor">
    <cofactor evidence="1">
        <name>Mg(2+)</name>
        <dbReference type="ChEBI" id="CHEBI:18420"/>
    </cofactor>
</comment>
<evidence type="ECO:0000259" key="4">
    <source>
        <dbReference type="PROSITE" id="PS51462"/>
    </source>
</evidence>
<dbReference type="RefSeq" id="WP_353549898.1">
    <property type="nucleotide sequence ID" value="NZ_AP029612.1"/>
</dbReference>
<dbReference type="InterPro" id="IPR015797">
    <property type="entry name" value="NUDIX_hydrolase-like_dom_sf"/>
</dbReference>
<dbReference type="PRINTS" id="PR00502">
    <property type="entry name" value="NUDIXFAMILY"/>
</dbReference>
<dbReference type="PANTHER" id="PTHR43046:SF2">
    <property type="entry name" value="8-OXO-DGTP DIPHOSPHATASE-RELATED"/>
    <property type="match status" value="1"/>
</dbReference>
<name>A0AAT9GFY7_9BACT</name>
<dbReference type="Pfam" id="PF00293">
    <property type="entry name" value="NUDIX"/>
    <property type="match status" value="1"/>
</dbReference>
<comment type="similarity">
    <text evidence="3">Belongs to the Nudix hydrolase family.</text>
</comment>
<dbReference type="PROSITE" id="PS00893">
    <property type="entry name" value="NUDIX_BOX"/>
    <property type="match status" value="1"/>
</dbReference>
<accession>A0AAT9GFY7</accession>
<evidence type="ECO:0000256" key="1">
    <source>
        <dbReference type="ARBA" id="ARBA00001946"/>
    </source>
</evidence>
<proteinExistence type="inferred from homology"/>
<evidence type="ECO:0000313" key="5">
    <source>
        <dbReference type="EMBL" id="BFG69585.1"/>
    </source>
</evidence>
<dbReference type="InterPro" id="IPR020084">
    <property type="entry name" value="NUDIX_hydrolase_CS"/>
</dbReference>
<dbReference type="AlphaFoldDB" id="A0AAT9GFY7"/>
<evidence type="ECO:0000256" key="3">
    <source>
        <dbReference type="RuleBase" id="RU003476"/>
    </source>
</evidence>
<dbReference type="PANTHER" id="PTHR43046">
    <property type="entry name" value="GDP-MANNOSE MANNOSYL HYDROLASE"/>
    <property type="match status" value="1"/>
</dbReference>
<organism evidence="5">
    <name type="scientific">Sediminibacterium sp. KACHI17</name>
    <dbReference type="NCBI Taxonomy" id="1751071"/>
    <lineage>
        <taxon>Bacteria</taxon>
        <taxon>Pseudomonadati</taxon>
        <taxon>Bacteroidota</taxon>
        <taxon>Chitinophagia</taxon>
        <taxon>Chitinophagales</taxon>
        <taxon>Chitinophagaceae</taxon>
        <taxon>Sediminibacterium</taxon>
    </lineage>
</organism>
<dbReference type="SUPFAM" id="SSF55811">
    <property type="entry name" value="Nudix"/>
    <property type="match status" value="1"/>
</dbReference>
<dbReference type="EMBL" id="AP029612">
    <property type="protein sequence ID" value="BFG69585.1"/>
    <property type="molecule type" value="Genomic_DNA"/>
</dbReference>
<gene>
    <name evidence="5" type="ORF">KACHI17_04660</name>
</gene>
<sequence>MGLKIIKAAGGLVLNEKQEILMIFRRGKWDLPKGKLDEGETIETCAVREVMEETGLSDVTLGPLLTVTHHTYFDPWIKEEVIKETYWYQMQATVDQTLIPQTSEDIEVIEWVSSATLSDKLADSYDTIVEVVGKLTVDN</sequence>
<dbReference type="CDD" id="cd03673">
    <property type="entry name" value="NUDIX_Ap6A_hydrolase"/>
    <property type="match status" value="1"/>
</dbReference>
<protein>
    <recommendedName>
        <fullName evidence="4">Nudix hydrolase domain-containing protein</fullName>
    </recommendedName>
</protein>
<reference evidence="5" key="1">
    <citation type="submission" date="2024-02" db="EMBL/GenBank/DDBJ databases">
        <title>Sediminibacterium planktonica sp. nov. and Sediminibacterium longus sp. nov., isolated from surface lake and river water.</title>
        <authorList>
            <person name="Watanabe K."/>
            <person name="Takemine S."/>
            <person name="Ishii Y."/>
            <person name="Ogata Y."/>
            <person name="Shindo C."/>
            <person name="Suda W."/>
        </authorList>
    </citation>
    <scope>NUCLEOTIDE SEQUENCE</scope>
    <source>
        <strain evidence="5">KACHI17</strain>
    </source>
</reference>
<dbReference type="GO" id="GO:0016787">
    <property type="term" value="F:hydrolase activity"/>
    <property type="evidence" value="ECO:0007669"/>
    <property type="project" value="UniProtKB-KW"/>
</dbReference>
<dbReference type="InterPro" id="IPR000086">
    <property type="entry name" value="NUDIX_hydrolase_dom"/>
</dbReference>
<dbReference type="InterPro" id="IPR020476">
    <property type="entry name" value="Nudix_hydrolase"/>
</dbReference>
<keyword evidence="2 3" id="KW-0378">Hydrolase</keyword>